<dbReference type="EMBL" id="JACBYG010000056">
    <property type="protein sequence ID" value="NYS49381.1"/>
    <property type="molecule type" value="Genomic_DNA"/>
</dbReference>
<dbReference type="AlphaFoldDB" id="A0A7Z0LDP5"/>
<keyword evidence="2" id="KW-1185">Reference proteome</keyword>
<dbReference type="Proteomes" id="UP000563349">
    <property type="component" value="Unassembled WGS sequence"/>
</dbReference>
<sequence length="124" mass="14758">MSSVLNQEDKIPAKILLSWCNALRYLRNICSHNGRLYSRLHHTLPAFHRSDRELLEIDLDNDGKTLLIYFIAMRHLILSMSLESQSFWNKKLQKLLEESYREQIDLRHYGFSKKWIELLTINIG</sequence>
<name>A0A7Z0LDP5_9STRE</name>
<evidence type="ECO:0000313" key="2">
    <source>
        <dbReference type="Proteomes" id="UP000563349"/>
    </source>
</evidence>
<protein>
    <submittedName>
        <fullName evidence="1">Abi family protein</fullName>
    </submittedName>
</protein>
<organism evidence="1 2">
    <name type="scientific">Streptococcus danieliae</name>
    <dbReference type="NCBI Taxonomy" id="747656"/>
    <lineage>
        <taxon>Bacteria</taxon>
        <taxon>Bacillati</taxon>
        <taxon>Bacillota</taxon>
        <taxon>Bacilli</taxon>
        <taxon>Lactobacillales</taxon>
        <taxon>Streptococcaceae</taxon>
        <taxon>Streptococcus</taxon>
    </lineage>
</organism>
<gene>
    <name evidence="1" type="ORF">HZY93_05290</name>
</gene>
<accession>A0A7Z0LDP5</accession>
<evidence type="ECO:0000313" key="1">
    <source>
        <dbReference type="EMBL" id="NYS49381.1"/>
    </source>
</evidence>
<reference evidence="1 2" key="1">
    <citation type="submission" date="2020-07" db="EMBL/GenBank/DDBJ databases">
        <title>MOT database genomes.</title>
        <authorList>
            <person name="Joseph S."/>
            <person name="Aduse-Opoku J."/>
            <person name="Hashim A."/>
            <person name="Wade W."/>
            <person name="Curtis M."/>
        </authorList>
    </citation>
    <scope>NUCLEOTIDE SEQUENCE [LARGE SCALE GENOMIC DNA]</scope>
    <source>
        <strain evidence="1 2">CCW311</strain>
    </source>
</reference>
<proteinExistence type="predicted"/>
<comment type="caution">
    <text evidence="1">The sequence shown here is derived from an EMBL/GenBank/DDBJ whole genome shotgun (WGS) entry which is preliminary data.</text>
</comment>